<keyword evidence="3" id="KW-1185">Reference proteome</keyword>
<dbReference type="EMBL" id="GG697341">
    <property type="protein sequence ID" value="EFQ28427.1"/>
    <property type="molecule type" value="Genomic_DNA"/>
</dbReference>
<gene>
    <name evidence="2" type="ORF">GLRG_03571</name>
</gene>
<dbReference type="AlphaFoldDB" id="E3QC39"/>
<evidence type="ECO:0000256" key="1">
    <source>
        <dbReference type="SAM" id="SignalP"/>
    </source>
</evidence>
<reference evidence="3" key="1">
    <citation type="journal article" date="2012" name="Nat. Genet.">
        <title>Lifestyle transitions in plant pathogenic Colletotrichum fungi deciphered by genome and transcriptome analyses.</title>
        <authorList>
            <person name="O'Connell R.J."/>
            <person name="Thon M.R."/>
            <person name="Hacquard S."/>
            <person name="Amyotte S.G."/>
            <person name="Kleemann J."/>
            <person name="Torres M.F."/>
            <person name="Damm U."/>
            <person name="Buiate E.A."/>
            <person name="Epstein L."/>
            <person name="Alkan N."/>
            <person name="Altmueller J."/>
            <person name="Alvarado-Balderrama L."/>
            <person name="Bauser C.A."/>
            <person name="Becker C."/>
            <person name="Birren B.W."/>
            <person name="Chen Z."/>
            <person name="Choi J."/>
            <person name="Crouch J.A."/>
            <person name="Duvick J.P."/>
            <person name="Farman M.A."/>
            <person name="Gan P."/>
            <person name="Heiman D."/>
            <person name="Henrissat B."/>
            <person name="Howard R.J."/>
            <person name="Kabbage M."/>
            <person name="Koch C."/>
            <person name="Kracher B."/>
            <person name="Kubo Y."/>
            <person name="Law A.D."/>
            <person name="Lebrun M.-H."/>
            <person name="Lee Y.-H."/>
            <person name="Miyara I."/>
            <person name="Moore N."/>
            <person name="Neumann U."/>
            <person name="Nordstroem K."/>
            <person name="Panaccione D.G."/>
            <person name="Panstruga R."/>
            <person name="Place M."/>
            <person name="Proctor R.H."/>
            <person name="Prusky D."/>
            <person name="Rech G."/>
            <person name="Reinhardt R."/>
            <person name="Rollins J.A."/>
            <person name="Rounsley S."/>
            <person name="Schardl C.L."/>
            <person name="Schwartz D.C."/>
            <person name="Shenoy N."/>
            <person name="Shirasu K."/>
            <person name="Sikhakolli U.R."/>
            <person name="Stueber K."/>
            <person name="Sukno S.A."/>
            <person name="Sweigard J.A."/>
            <person name="Takano Y."/>
            <person name="Takahara H."/>
            <person name="Trail F."/>
            <person name="van der Does H.C."/>
            <person name="Voll L.M."/>
            <person name="Will I."/>
            <person name="Young S."/>
            <person name="Zeng Q."/>
            <person name="Zhang J."/>
            <person name="Zhou S."/>
            <person name="Dickman M.B."/>
            <person name="Schulze-Lefert P."/>
            <person name="Ver Loren van Themaat E."/>
            <person name="Ma L.-J."/>
            <person name="Vaillancourt L.J."/>
        </authorList>
    </citation>
    <scope>NUCLEOTIDE SEQUENCE [LARGE SCALE GENOMIC DNA]</scope>
    <source>
        <strain evidence="3">M1.001 / M2 / FGSC 10212</strain>
    </source>
</reference>
<evidence type="ECO:0000313" key="3">
    <source>
        <dbReference type="Proteomes" id="UP000008782"/>
    </source>
</evidence>
<keyword evidence="1" id="KW-0732">Signal</keyword>
<dbReference type="GeneID" id="24408936"/>
<dbReference type="RefSeq" id="XP_008092447.1">
    <property type="nucleotide sequence ID" value="XM_008094256.1"/>
</dbReference>
<feature type="signal peptide" evidence="1">
    <location>
        <begin position="1"/>
        <end position="18"/>
    </location>
</feature>
<proteinExistence type="predicted"/>
<accession>E3QC39</accession>
<sequence length="73" mass="7525">MKMQITIVLSALLAAVAASPVVPVPAELGERACNPLGQDCIAGNNCCSGFCDLPPGRNTGMPVCVTQLTNPRQ</sequence>
<dbReference type="HOGENOM" id="CLU_2704652_0_0_1"/>
<name>E3QC39_COLGM</name>
<organism evidence="3">
    <name type="scientific">Colletotrichum graminicola (strain M1.001 / M2 / FGSC 10212)</name>
    <name type="common">Maize anthracnose fungus</name>
    <name type="synonym">Glomerella graminicola</name>
    <dbReference type="NCBI Taxonomy" id="645133"/>
    <lineage>
        <taxon>Eukaryota</taxon>
        <taxon>Fungi</taxon>
        <taxon>Dikarya</taxon>
        <taxon>Ascomycota</taxon>
        <taxon>Pezizomycotina</taxon>
        <taxon>Sordariomycetes</taxon>
        <taxon>Hypocreomycetidae</taxon>
        <taxon>Glomerellales</taxon>
        <taxon>Glomerellaceae</taxon>
        <taxon>Colletotrichum</taxon>
        <taxon>Colletotrichum graminicola species complex</taxon>
    </lineage>
</organism>
<dbReference type="VEuPathDB" id="FungiDB:GLRG_03571"/>
<evidence type="ECO:0000313" key="2">
    <source>
        <dbReference type="EMBL" id="EFQ28427.1"/>
    </source>
</evidence>
<protein>
    <submittedName>
        <fullName evidence="2">Uncharacterized protein</fullName>
    </submittedName>
</protein>
<dbReference type="Proteomes" id="UP000008782">
    <property type="component" value="Unassembled WGS sequence"/>
</dbReference>
<feature type="chain" id="PRO_5003178354" evidence="1">
    <location>
        <begin position="19"/>
        <end position="73"/>
    </location>
</feature>